<dbReference type="AlphaFoldDB" id="A0A0F8ZLP7"/>
<evidence type="ECO:0000256" key="3">
    <source>
        <dbReference type="ARBA" id="ARBA00023163"/>
    </source>
</evidence>
<dbReference type="PANTHER" id="PTHR43537">
    <property type="entry name" value="TRANSCRIPTIONAL REGULATOR, GNTR FAMILY"/>
    <property type="match status" value="1"/>
</dbReference>
<evidence type="ECO:0000259" key="4">
    <source>
        <dbReference type="Pfam" id="PF07729"/>
    </source>
</evidence>
<dbReference type="Gene3D" id="1.20.120.530">
    <property type="entry name" value="GntR ligand-binding domain-like"/>
    <property type="match status" value="1"/>
</dbReference>
<organism evidence="5">
    <name type="scientific">marine sediment metagenome</name>
    <dbReference type="NCBI Taxonomy" id="412755"/>
    <lineage>
        <taxon>unclassified sequences</taxon>
        <taxon>metagenomes</taxon>
        <taxon>ecological metagenomes</taxon>
    </lineage>
</organism>
<keyword evidence="2" id="KW-0238">DNA-binding</keyword>
<comment type="caution">
    <text evidence="5">The sequence shown here is derived from an EMBL/GenBank/DDBJ whole genome shotgun (WGS) entry which is preliminary data.</text>
</comment>
<feature type="domain" description="GntR C-terminal" evidence="4">
    <location>
        <begin position="21"/>
        <end position="101"/>
    </location>
</feature>
<reference evidence="5" key="1">
    <citation type="journal article" date="2015" name="Nature">
        <title>Complex archaea that bridge the gap between prokaryotes and eukaryotes.</title>
        <authorList>
            <person name="Spang A."/>
            <person name="Saw J.H."/>
            <person name="Jorgensen S.L."/>
            <person name="Zaremba-Niedzwiedzka K."/>
            <person name="Martijn J."/>
            <person name="Lind A.E."/>
            <person name="van Eijk R."/>
            <person name="Schleper C."/>
            <person name="Guy L."/>
            <person name="Ettema T.J."/>
        </authorList>
    </citation>
    <scope>NUCLEOTIDE SEQUENCE</scope>
</reference>
<dbReference type="InterPro" id="IPR011711">
    <property type="entry name" value="GntR_C"/>
</dbReference>
<gene>
    <name evidence="5" type="ORF">LCGC14_2758340</name>
</gene>
<dbReference type="GO" id="GO:0003677">
    <property type="term" value="F:DNA binding"/>
    <property type="evidence" value="ECO:0007669"/>
    <property type="project" value="UniProtKB-KW"/>
</dbReference>
<name>A0A0F8ZLP7_9ZZZZ</name>
<dbReference type="Pfam" id="PF07729">
    <property type="entry name" value="FCD"/>
    <property type="match status" value="1"/>
</dbReference>
<sequence>EAAAQEFEHDSGGGIPGVQAGVSADLRFHRAVCDASDNDYYLGLFNYLGASLQETMLAGRLQAVKRGSDSHDAVQEHHGIAAAIASRDPDRARAEMRTHLRLSSSRLLGQLRVGKC</sequence>
<dbReference type="PANTHER" id="PTHR43537:SF5">
    <property type="entry name" value="UXU OPERON TRANSCRIPTIONAL REGULATOR"/>
    <property type="match status" value="1"/>
</dbReference>
<accession>A0A0F8ZLP7</accession>
<dbReference type="EMBL" id="LAZR01050634">
    <property type="protein sequence ID" value="KKK86930.1"/>
    <property type="molecule type" value="Genomic_DNA"/>
</dbReference>
<evidence type="ECO:0000256" key="2">
    <source>
        <dbReference type="ARBA" id="ARBA00023125"/>
    </source>
</evidence>
<dbReference type="InterPro" id="IPR008920">
    <property type="entry name" value="TF_FadR/GntR_C"/>
</dbReference>
<evidence type="ECO:0000313" key="5">
    <source>
        <dbReference type="EMBL" id="KKK86930.1"/>
    </source>
</evidence>
<keyword evidence="3" id="KW-0804">Transcription</keyword>
<protein>
    <recommendedName>
        <fullName evidence="4">GntR C-terminal domain-containing protein</fullName>
    </recommendedName>
</protein>
<evidence type="ECO:0000256" key="1">
    <source>
        <dbReference type="ARBA" id="ARBA00023015"/>
    </source>
</evidence>
<keyword evidence="1" id="KW-0805">Transcription regulation</keyword>
<proteinExistence type="predicted"/>
<dbReference type="SUPFAM" id="SSF48008">
    <property type="entry name" value="GntR ligand-binding domain-like"/>
    <property type="match status" value="1"/>
</dbReference>
<feature type="non-terminal residue" evidence="5">
    <location>
        <position position="1"/>
    </location>
</feature>